<keyword evidence="2" id="KW-0723">Serine/threonine-protein kinase</keyword>
<dbReference type="GO" id="GO:0005524">
    <property type="term" value="F:ATP binding"/>
    <property type="evidence" value="ECO:0007669"/>
    <property type="project" value="UniProtKB-KW"/>
</dbReference>
<dbReference type="Gene3D" id="3.60.10.10">
    <property type="entry name" value="Endonuclease/exonuclease/phosphatase"/>
    <property type="match status" value="1"/>
</dbReference>
<gene>
    <name evidence="8" type="ORF">DCAR_0934932</name>
</gene>
<evidence type="ECO:0000256" key="1">
    <source>
        <dbReference type="ARBA" id="ARBA00005354"/>
    </source>
</evidence>
<dbReference type="InterPro" id="IPR036691">
    <property type="entry name" value="Endo/exonu/phosph_ase_sf"/>
</dbReference>
<dbReference type="PROSITE" id="PS50011">
    <property type="entry name" value="PROTEIN_KINASE_DOM"/>
    <property type="match status" value="1"/>
</dbReference>
<dbReference type="InterPro" id="IPR000719">
    <property type="entry name" value="Prot_kinase_dom"/>
</dbReference>
<feature type="domain" description="Protein kinase" evidence="7">
    <location>
        <begin position="1"/>
        <end position="160"/>
    </location>
</feature>
<evidence type="ECO:0000256" key="5">
    <source>
        <dbReference type="ARBA" id="ARBA00022777"/>
    </source>
</evidence>
<dbReference type="Pfam" id="PF00069">
    <property type="entry name" value="Pkinase"/>
    <property type="match status" value="1"/>
</dbReference>
<keyword evidence="5" id="KW-0418">Kinase</keyword>
<dbReference type="Gene3D" id="1.10.510.10">
    <property type="entry name" value="Transferase(Phosphotransferase) domain 1"/>
    <property type="match status" value="1"/>
</dbReference>
<evidence type="ECO:0000256" key="4">
    <source>
        <dbReference type="ARBA" id="ARBA00022741"/>
    </source>
</evidence>
<evidence type="ECO:0000256" key="6">
    <source>
        <dbReference type="ARBA" id="ARBA00022840"/>
    </source>
</evidence>
<proteinExistence type="inferred from homology"/>
<reference evidence="8" key="2">
    <citation type="submission" date="2022-03" db="EMBL/GenBank/DDBJ databases">
        <title>Draft title - Genomic analysis of global carrot germplasm unveils the trajectory of domestication and the origin of high carotenoid orange carrot.</title>
        <authorList>
            <person name="Iorizzo M."/>
            <person name="Ellison S."/>
            <person name="Senalik D."/>
            <person name="Macko-Podgorni A."/>
            <person name="Grzebelus D."/>
            <person name="Bostan H."/>
            <person name="Rolling W."/>
            <person name="Curaba J."/>
            <person name="Simon P."/>
        </authorList>
    </citation>
    <scope>NUCLEOTIDE SEQUENCE</scope>
    <source>
        <tissue evidence="8">Leaf</tissue>
    </source>
</reference>
<reference evidence="8" key="1">
    <citation type="journal article" date="2016" name="Nat. Genet.">
        <title>A high-quality carrot genome assembly provides new insights into carotenoid accumulation and asterid genome evolution.</title>
        <authorList>
            <person name="Iorizzo M."/>
            <person name="Ellison S."/>
            <person name="Senalik D."/>
            <person name="Zeng P."/>
            <person name="Satapoomin P."/>
            <person name="Huang J."/>
            <person name="Bowman M."/>
            <person name="Iovene M."/>
            <person name="Sanseverino W."/>
            <person name="Cavagnaro P."/>
            <person name="Yildiz M."/>
            <person name="Macko-Podgorni A."/>
            <person name="Moranska E."/>
            <person name="Grzebelus E."/>
            <person name="Grzebelus D."/>
            <person name="Ashrafi H."/>
            <person name="Zheng Z."/>
            <person name="Cheng S."/>
            <person name="Spooner D."/>
            <person name="Van Deynze A."/>
            <person name="Simon P."/>
        </authorList>
    </citation>
    <scope>NUCLEOTIDE SEQUENCE</scope>
    <source>
        <tissue evidence="8">Leaf</tissue>
    </source>
</reference>
<dbReference type="InterPro" id="IPR008271">
    <property type="entry name" value="Ser/Thr_kinase_AS"/>
</dbReference>
<accession>A0AAF1BD66</accession>
<comment type="similarity">
    <text evidence="1">Belongs to the protein kinase superfamily. CAMK Ser/Thr protein kinase family. CaMK subfamily.</text>
</comment>
<keyword evidence="4" id="KW-0547">Nucleotide-binding</keyword>
<dbReference type="PANTHER" id="PTHR24349">
    <property type="entry name" value="SERINE/THREONINE-PROTEIN KINASE"/>
    <property type="match status" value="1"/>
</dbReference>
<dbReference type="EMBL" id="CP093351">
    <property type="protein sequence ID" value="WOH15394.1"/>
    <property type="molecule type" value="Genomic_DNA"/>
</dbReference>
<name>A0AAF1BD66_DAUCS</name>
<dbReference type="AlphaFoldDB" id="A0AAF1BD66"/>
<dbReference type="InterPro" id="IPR050205">
    <property type="entry name" value="CDPK_Ser/Thr_kinases"/>
</dbReference>
<keyword evidence="6" id="KW-0067">ATP-binding</keyword>
<organism evidence="8 9">
    <name type="scientific">Daucus carota subsp. sativus</name>
    <name type="common">Carrot</name>
    <dbReference type="NCBI Taxonomy" id="79200"/>
    <lineage>
        <taxon>Eukaryota</taxon>
        <taxon>Viridiplantae</taxon>
        <taxon>Streptophyta</taxon>
        <taxon>Embryophyta</taxon>
        <taxon>Tracheophyta</taxon>
        <taxon>Spermatophyta</taxon>
        <taxon>Magnoliopsida</taxon>
        <taxon>eudicotyledons</taxon>
        <taxon>Gunneridae</taxon>
        <taxon>Pentapetalae</taxon>
        <taxon>asterids</taxon>
        <taxon>campanulids</taxon>
        <taxon>Apiales</taxon>
        <taxon>Apiaceae</taxon>
        <taxon>Apioideae</taxon>
        <taxon>Scandiceae</taxon>
        <taxon>Daucinae</taxon>
        <taxon>Daucus</taxon>
        <taxon>Daucus sect. Daucus</taxon>
    </lineage>
</organism>
<evidence type="ECO:0000259" key="7">
    <source>
        <dbReference type="PROSITE" id="PS50011"/>
    </source>
</evidence>
<evidence type="ECO:0000313" key="8">
    <source>
        <dbReference type="EMBL" id="WOH15394.1"/>
    </source>
</evidence>
<evidence type="ECO:0000313" key="9">
    <source>
        <dbReference type="Proteomes" id="UP000077755"/>
    </source>
</evidence>
<dbReference type="Proteomes" id="UP000077755">
    <property type="component" value="Chromosome 9"/>
</dbReference>
<dbReference type="InterPro" id="IPR011009">
    <property type="entry name" value="Kinase-like_dom_sf"/>
</dbReference>
<keyword evidence="9" id="KW-1185">Reference proteome</keyword>
<sequence>MSKTLHKTTFCFVRTHLASGQKEGDEVKRNMDVMEILKKTRSPRLRGVPGQPMPLIAFWIMSKLFIIALLCEGGELLDRILSRGGGYAEDDAKTIIVQILRVVAICHLQGVVHRDLKPENFLFVARDEDAPLKIIEFGLSDFSRPDHIAETYCCTVITVS</sequence>
<dbReference type="GO" id="GO:0004674">
    <property type="term" value="F:protein serine/threonine kinase activity"/>
    <property type="evidence" value="ECO:0007669"/>
    <property type="project" value="UniProtKB-KW"/>
</dbReference>
<evidence type="ECO:0000256" key="2">
    <source>
        <dbReference type="ARBA" id="ARBA00022527"/>
    </source>
</evidence>
<protein>
    <recommendedName>
        <fullName evidence="7">Protein kinase domain-containing protein</fullName>
    </recommendedName>
</protein>
<dbReference type="PROSITE" id="PS00108">
    <property type="entry name" value="PROTEIN_KINASE_ST"/>
    <property type="match status" value="1"/>
</dbReference>
<keyword evidence="3" id="KW-0808">Transferase</keyword>
<dbReference type="SUPFAM" id="SSF56112">
    <property type="entry name" value="Protein kinase-like (PK-like)"/>
    <property type="match status" value="1"/>
</dbReference>
<evidence type="ECO:0000256" key="3">
    <source>
        <dbReference type="ARBA" id="ARBA00022679"/>
    </source>
</evidence>